<dbReference type="RefSeq" id="WP_341843746.1">
    <property type="nucleotide sequence ID" value="NZ_CP149792.1"/>
</dbReference>
<feature type="chain" id="PRO_5046803212" description="DUF4440 domain-containing protein" evidence="1">
    <location>
        <begin position="21"/>
        <end position="268"/>
    </location>
</feature>
<reference evidence="2 3" key="1">
    <citation type="submission" date="2024-03" db="EMBL/GenBank/DDBJ databases">
        <title>Chitinophaga caseinilytica sp. nov., a casein hydrolysing bacterium isolated from forest soil.</title>
        <authorList>
            <person name="Lee D.S."/>
            <person name="Han D.M."/>
            <person name="Baek J.H."/>
            <person name="Choi D.G."/>
            <person name="Jeon J.H."/>
            <person name="Jeon C.O."/>
        </authorList>
    </citation>
    <scope>NUCLEOTIDE SEQUENCE [LARGE SCALE GENOMIC DNA]</scope>
    <source>
        <strain evidence="2 3">KACC 19118</strain>
    </source>
</reference>
<sequence length="268" mass="29881">MQHTYLTAFVFVFMSLRATAQDASSVIRAERSFAAHAVQHGVKSAFLAFTDSTAIAMDGGQYENALEQWRQRPESDIQLIWGPQFAGASGDGASGFTTGPYYMKLPGADTLLLAGQYTTFWVRRPSGDWKYLIDFGTRFPKRLYADPSPNPITASLTPDPQATARSAEDAFLQRYQASGKAAYDDVLNEHSWLNLDRHVPVSKPDSFRELIQRMPLAPEFRPVGSFLSAAKDLALVYGDAVYEGRKAHYLRIWGHTPAGWKILVQVMH</sequence>
<dbReference type="SUPFAM" id="SSF54427">
    <property type="entry name" value="NTF2-like"/>
    <property type="match status" value="2"/>
</dbReference>
<gene>
    <name evidence="2" type="ORF">WJU22_13430</name>
</gene>
<dbReference type="Gene3D" id="3.10.450.50">
    <property type="match status" value="1"/>
</dbReference>
<evidence type="ECO:0008006" key="4">
    <source>
        <dbReference type="Google" id="ProtNLM"/>
    </source>
</evidence>
<feature type="signal peptide" evidence="1">
    <location>
        <begin position="1"/>
        <end position="20"/>
    </location>
</feature>
<name>A0ABZ2ZA94_9BACT</name>
<dbReference type="InterPro" id="IPR032710">
    <property type="entry name" value="NTF2-like_dom_sf"/>
</dbReference>
<evidence type="ECO:0000313" key="3">
    <source>
        <dbReference type="Proteomes" id="UP001449657"/>
    </source>
</evidence>
<evidence type="ECO:0000256" key="1">
    <source>
        <dbReference type="SAM" id="SignalP"/>
    </source>
</evidence>
<keyword evidence="1" id="KW-0732">Signal</keyword>
<dbReference type="Proteomes" id="UP001449657">
    <property type="component" value="Chromosome"/>
</dbReference>
<keyword evidence="3" id="KW-1185">Reference proteome</keyword>
<evidence type="ECO:0000313" key="2">
    <source>
        <dbReference type="EMBL" id="WZN49171.1"/>
    </source>
</evidence>
<protein>
    <recommendedName>
        <fullName evidence="4">DUF4440 domain-containing protein</fullName>
    </recommendedName>
</protein>
<proteinExistence type="predicted"/>
<organism evidence="2 3">
    <name type="scientific">Chitinophaga caseinilytica</name>
    <dbReference type="NCBI Taxonomy" id="2267521"/>
    <lineage>
        <taxon>Bacteria</taxon>
        <taxon>Pseudomonadati</taxon>
        <taxon>Bacteroidota</taxon>
        <taxon>Chitinophagia</taxon>
        <taxon>Chitinophagales</taxon>
        <taxon>Chitinophagaceae</taxon>
        <taxon>Chitinophaga</taxon>
    </lineage>
</organism>
<dbReference type="EMBL" id="CP150096">
    <property type="protein sequence ID" value="WZN49171.1"/>
    <property type="molecule type" value="Genomic_DNA"/>
</dbReference>
<accession>A0ABZ2ZA94</accession>